<dbReference type="RefSeq" id="WP_187577732.1">
    <property type="nucleotide sequence ID" value="NZ_CP060713.1"/>
</dbReference>
<evidence type="ECO:0000313" key="9">
    <source>
        <dbReference type="Proteomes" id="UP000515947"/>
    </source>
</evidence>
<feature type="domain" description="ABC transmembrane type-1" evidence="7">
    <location>
        <begin position="66"/>
        <end position="247"/>
    </location>
</feature>
<dbReference type="Pfam" id="PF00528">
    <property type="entry name" value="BPD_transp_1"/>
    <property type="match status" value="1"/>
</dbReference>
<keyword evidence="4 6" id="KW-1133">Transmembrane helix</keyword>
<feature type="transmembrane region" description="Helical" evidence="6">
    <location>
        <begin position="23"/>
        <end position="44"/>
    </location>
</feature>
<evidence type="ECO:0000313" key="8">
    <source>
        <dbReference type="EMBL" id="QNN51889.1"/>
    </source>
</evidence>
<feature type="transmembrane region" description="Helical" evidence="6">
    <location>
        <begin position="103"/>
        <end position="126"/>
    </location>
</feature>
<dbReference type="PANTHER" id="PTHR30177">
    <property type="entry name" value="GLYCINE BETAINE/L-PROLINE TRANSPORT SYSTEM PERMEASE PROTEIN PROW"/>
    <property type="match status" value="1"/>
</dbReference>
<dbReference type="KEGG" id="nmes:H9L09_15320"/>
<comment type="similarity">
    <text evidence="6">Belongs to the binding-protein-dependent transport system permease family.</text>
</comment>
<feature type="transmembrane region" description="Helical" evidence="6">
    <location>
        <begin position="70"/>
        <end position="91"/>
    </location>
</feature>
<dbReference type="GO" id="GO:0005886">
    <property type="term" value="C:plasma membrane"/>
    <property type="evidence" value="ECO:0007669"/>
    <property type="project" value="UniProtKB-SubCell"/>
</dbReference>
<dbReference type="GO" id="GO:0031460">
    <property type="term" value="P:glycine betaine transport"/>
    <property type="evidence" value="ECO:0007669"/>
    <property type="project" value="TreeGrafter"/>
</dbReference>
<proteinExistence type="inferred from homology"/>
<dbReference type="FunFam" id="1.10.3720.10:FF:000001">
    <property type="entry name" value="Glycine betaine ABC transporter, permease"/>
    <property type="match status" value="1"/>
</dbReference>
<gene>
    <name evidence="8" type="ORF">H9L09_15320</name>
</gene>
<dbReference type="PROSITE" id="PS50928">
    <property type="entry name" value="ABC_TM1"/>
    <property type="match status" value="1"/>
</dbReference>
<dbReference type="Gene3D" id="1.10.3720.10">
    <property type="entry name" value="MetI-like"/>
    <property type="match status" value="1"/>
</dbReference>
<feature type="transmembrane region" description="Helical" evidence="6">
    <location>
        <begin position="182"/>
        <end position="208"/>
    </location>
</feature>
<evidence type="ECO:0000256" key="2">
    <source>
        <dbReference type="ARBA" id="ARBA00022448"/>
    </source>
</evidence>
<organism evidence="8 9">
    <name type="scientific">Nocardioides mesophilus</name>
    <dbReference type="NCBI Taxonomy" id="433659"/>
    <lineage>
        <taxon>Bacteria</taxon>
        <taxon>Bacillati</taxon>
        <taxon>Actinomycetota</taxon>
        <taxon>Actinomycetes</taxon>
        <taxon>Propionibacteriales</taxon>
        <taxon>Nocardioidaceae</taxon>
        <taxon>Nocardioides</taxon>
    </lineage>
</organism>
<feature type="transmembrane region" description="Helical" evidence="6">
    <location>
        <begin position="132"/>
        <end position="150"/>
    </location>
</feature>
<keyword evidence="2 6" id="KW-0813">Transport</keyword>
<keyword evidence="5 6" id="KW-0472">Membrane</keyword>
<dbReference type="EMBL" id="CP060713">
    <property type="protein sequence ID" value="QNN51889.1"/>
    <property type="molecule type" value="Genomic_DNA"/>
</dbReference>
<dbReference type="SUPFAM" id="SSF161098">
    <property type="entry name" value="MetI-like"/>
    <property type="match status" value="1"/>
</dbReference>
<sequence>MSLDALDTAYEVRPAERWSRRALLNHLMTPALLVGVVLGLYGWVQAQDLDSIETRVLNRPAIIDATLQHLQLTAIASVLVILIAIPLGILLTRRGMQWLTPFALGLANIGQAAPALGVLVILAMLFSVGERIAIAALVVSAVLPVLRNTIVGIQQVDRNLVEAARGMGLTPGQVLRKIEIPLAVPVMLAGLRTTIIICVGVATVATFINAGGLGDIIVAGIKTVRTPILVTGAVLTAVIAFSLDWLAGMLENFLRPHGL</sequence>
<dbReference type="InterPro" id="IPR000515">
    <property type="entry name" value="MetI-like"/>
</dbReference>
<evidence type="ECO:0000256" key="1">
    <source>
        <dbReference type="ARBA" id="ARBA00004141"/>
    </source>
</evidence>
<dbReference type="Proteomes" id="UP000515947">
    <property type="component" value="Chromosome"/>
</dbReference>
<feature type="transmembrane region" description="Helical" evidence="6">
    <location>
        <begin position="228"/>
        <end position="247"/>
    </location>
</feature>
<reference evidence="8 9" key="1">
    <citation type="submission" date="2020-08" db="EMBL/GenBank/DDBJ databases">
        <title>Genome sequence of Nocardioides mesophilus KACC 16243T.</title>
        <authorList>
            <person name="Hyun D.-W."/>
            <person name="Bae J.-W."/>
        </authorList>
    </citation>
    <scope>NUCLEOTIDE SEQUENCE [LARGE SCALE GENOMIC DNA]</scope>
    <source>
        <strain evidence="8 9">KACC 16243</strain>
    </source>
</reference>
<dbReference type="PANTHER" id="PTHR30177:SF4">
    <property type="entry name" value="OSMOPROTECTANT IMPORT PERMEASE PROTEIN OSMW"/>
    <property type="match status" value="1"/>
</dbReference>
<dbReference type="CDD" id="cd06261">
    <property type="entry name" value="TM_PBP2"/>
    <property type="match status" value="1"/>
</dbReference>
<dbReference type="InterPro" id="IPR035906">
    <property type="entry name" value="MetI-like_sf"/>
</dbReference>
<dbReference type="AlphaFoldDB" id="A0A7G9R8G4"/>
<dbReference type="GO" id="GO:0055085">
    <property type="term" value="P:transmembrane transport"/>
    <property type="evidence" value="ECO:0007669"/>
    <property type="project" value="InterPro"/>
</dbReference>
<evidence type="ECO:0000256" key="5">
    <source>
        <dbReference type="ARBA" id="ARBA00023136"/>
    </source>
</evidence>
<dbReference type="InterPro" id="IPR051204">
    <property type="entry name" value="ABC_transp_perm/SBD"/>
</dbReference>
<comment type="subcellular location">
    <subcellularLocation>
        <location evidence="6">Cell membrane</location>
        <topology evidence="6">Multi-pass membrane protein</topology>
    </subcellularLocation>
    <subcellularLocation>
        <location evidence="1">Membrane</location>
        <topology evidence="1">Multi-pass membrane protein</topology>
    </subcellularLocation>
</comment>
<protein>
    <submittedName>
        <fullName evidence="8">ABC transporter permease</fullName>
    </submittedName>
</protein>
<evidence type="ECO:0000256" key="6">
    <source>
        <dbReference type="RuleBase" id="RU363032"/>
    </source>
</evidence>
<keyword evidence="9" id="KW-1185">Reference proteome</keyword>
<evidence type="ECO:0000259" key="7">
    <source>
        <dbReference type="PROSITE" id="PS50928"/>
    </source>
</evidence>
<accession>A0A7G9R8G4</accession>
<evidence type="ECO:0000256" key="3">
    <source>
        <dbReference type="ARBA" id="ARBA00022692"/>
    </source>
</evidence>
<name>A0A7G9R8G4_9ACTN</name>
<evidence type="ECO:0000256" key="4">
    <source>
        <dbReference type="ARBA" id="ARBA00022989"/>
    </source>
</evidence>
<keyword evidence="3 6" id="KW-0812">Transmembrane</keyword>